<protein>
    <recommendedName>
        <fullName evidence="8">Histone H4</fullName>
    </recommendedName>
</protein>
<evidence type="ECO:0000256" key="5">
    <source>
        <dbReference type="ARBA" id="ARBA00023125"/>
    </source>
</evidence>
<evidence type="ECO:0000256" key="3">
    <source>
        <dbReference type="ARBA" id="ARBA00006564"/>
    </source>
</evidence>
<dbReference type="GO" id="GO:0046982">
    <property type="term" value="F:protein heterodimerization activity"/>
    <property type="evidence" value="ECO:0007669"/>
    <property type="project" value="InterPro"/>
</dbReference>
<dbReference type="STRING" id="1460663.A0A177CT32"/>
<dbReference type="AlphaFoldDB" id="A0A177CT32"/>
<proteinExistence type="inferred from homology"/>
<keyword evidence="7 8" id="KW-0544">Nucleosome core</keyword>
<keyword evidence="6 8" id="KW-0539">Nucleus</keyword>
<evidence type="ECO:0000256" key="1">
    <source>
        <dbReference type="ARBA" id="ARBA00004123"/>
    </source>
</evidence>
<dbReference type="OrthoDB" id="3919494at2759"/>
<accession>A0A177CT32</accession>
<dbReference type="GO" id="GO:0030527">
    <property type="term" value="F:structural constituent of chromatin"/>
    <property type="evidence" value="ECO:0007669"/>
    <property type="project" value="InterPro"/>
</dbReference>
<keyword evidence="11" id="KW-1185">Reference proteome</keyword>
<reference evidence="10 11" key="1">
    <citation type="submission" date="2016-05" db="EMBL/GenBank/DDBJ databases">
        <title>Comparative analysis of secretome profiles of manganese(II)-oxidizing ascomycete fungi.</title>
        <authorList>
            <consortium name="DOE Joint Genome Institute"/>
            <person name="Zeiner C.A."/>
            <person name="Purvine S.O."/>
            <person name="Zink E.M."/>
            <person name="Wu S."/>
            <person name="Pasa-Tolic L."/>
            <person name="Chaput D.L."/>
            <person name="Haridas S."/>
            <person name="Grigoriev I.V."/>
            <person name="Santelli C.M."/>
            <person name="Hansel C.M."/>
        </authorList>
    </citation>
    <scope>NUCLEOTIDE SEQUENCE [LARGE SCALE GENOMIC DNA]</scope>
    <source>
        <strain evidence="10 11">AP3s5-JAC2a</strain>
    </source>
</reference>
<keyword evidence="5 8" id="KW-0238">DNA-binding</keyword>
<dbReference type="PANTHER" id="PTHR10484">
    <property type="entry name" value="HISTONE H4"/>
    <property type="match status" value="1"/>
</dbReference>
<dbReference type="GeneID" id="28763464"/>
<dbReference type="InterPro" id="IPR009072">
    <property type="entry name" value="Histone-fold"/>
</dbReference>
<feature type="compositionally biased region" description="Polar residues" evidence="9">
    <location>
        <begin position="29"/>
        <end position="40"/>
    </location>
</feature>
<gene>
    <name evidence="10" type="ORF">CC84DRAFT_1172414</name>
</gene>
<keyword evidence="4 8" id="KW-0158">Chromosome</keyword>
<sequence length="165" mass="17964">MAKPRAGGEVRHVPRHLASGSGTPRFVPGSSSFNPRPGSVYSSRATQLGLGLGKGKGAAGLGTKGLLKRNKRVQRDTIQGITKGDIRRLARRGGIKRISATVYHDVRDVLKDRLRTLLRSITTIVEGDPSNRKTVVVRDVIFTLQRLGNPIYGFDASFDGKYRKG</sequence>
<comment type="function">
    <text evidence="8">Core component of nucleosome. Nucleosomes wrap and compact DNA into chromatin, limiting DNA accessibility to the cellular machineries which require DNA as a template. Histones thereby play a central role in transcription regulation, DNA repair, DNA replication and chromosomal stability. DNA accessibility is regulated via a complex set of post-translational modifications of histones, also called histone code, and nucleosome remodeling.</text>
</comment>
<dbReference type="InterPro" id="IPR001951">
    <property type="entry name" value="Histone_H4"/>
</dbReference>
<feature type="region of interest" description="Disordered" evidence="9">
    <location>
        <begin position="1"/>
        <end position="40"/>
    </location>
</feature>
<organism evidence="10 11">
    <name type="scientific">Paraphaeosphaeria sporulosa</name>
    <dbReference type="NCBI Taxonomy" id="1460663"/>
    <lineage>
        <taxon>Eukaryota</taxon>
        <taxon>Fungi</taxon>
        <taxon>Dikarya</taxon>
        <taxon>Ascomycota</taxon>
        <taxon>Pezizomycotina</taxon>
        <taxon>Dothideomycetes</taxon>
        <taxon>Pleosporomycetidae</taxon>
        <taxon>Pleosporales</taxon>
        <taxon>Massarineae</taxon>
        <taxon>Didymosphaeriaceae</taxon>
        <taxon>Paraphaeosphaeria</taxon>
    </lineage>
</organism>
<dbReference type="SUPFAM" id="SSF47113">
    <property type="entry name" value="Histone-fold"/>
    <property type="match status" value="1"/>
</dbReference>
<feature type="compositionally biased region" description="Basic and acidic residues" evidence="9">
    <location>
        <begin position="1"/>
        <end position="12"/>
    </location>
</feature>
<evidence type="ECO:0000256" key="4">
    <source>
        <dbReference type="ARBA" id="ARBA00022454"/>
    </source>
</evidence>
<dbReference type="Gene3D" id="1.10.20.10">
    <property type="entry name" value="Histone, subunit A"/>
    <property type="match status" value="1"/>
</dbReference>
<dbReference type="GO" id="GO:0003677">
    <property type="term" value="F:DNA binding"/>
    <property type="evidence" value="ECO:0007669"/>
    <property type="project" value="UniProtKB-KW"/>
</dbReference>
<name>A0A177CT32_9PLEO</name>
<dbReference type="GO" id="GO:0005634">
    <property type="term" value="C:nucleus"/>
    <property type="evidence" value="ECO:0007669"/>
    <property type="project" value="UniProtKB-SubCell"/>
</dbReference>
<evidence type="ECO:0000313" key="10">
    <source>
        <dbReference type="EMBL" id="OAG09927.1"/>
    </source>
</evidence>
<dbReference type="CDD" id="cd22912">
    <property type="entry name" value="HFD_H4"/>
    <property type="match status" value="1"/>
</dbReference>
<dbReference type="GO" id="GO:0000786">
    <property type="term" value="C:nucleosome"/>
    <property type="evidence" value="ECO:0007669"/>
    <property type="project" value="UniProtKB-KW"/>
</dbReference>
<comment type="subunit">
    <text evidence="8">The nucleosome is a histone octamer containing two molecules each of H2A, H2B, H3 and H4 assembled in one H3-H4 heterotetramer and two H2A-H2B heterodimers. The octamer wraps approximately 147 bp of DNA.</text>
</comment>
<dbReference type="EMBL" id="KV441549">
    <property type="protein sequence ID" value="OAG09927.1"/>
    <property type="molecule type" value="Genomic_DNA"/>
</dbReference>
<evidence type="ECO:0000256" key="8">
    <source>
        <dbReference type="RuleBase" id="RU000528"/>
    </source>
</evidence>
<evidence type="ECO:0000256" key="2">
    <source>
        <dbReference type="ARBA" id="ARBA00004286"/>
    </source>
</evidence>
<dbReference type="InParanoid" id="A0A177CT32"/>
<evidence type="ECO:0000256" key="7">
    <source>
        <dbReference type="ARBA" id="ARBA00023269"/>
    </source>
</evidence>
<comment type="subcellular location">
    <subcellularLocation>
        <location evidence="2">Chromosome</location>
    </subcellularLocation>
    <subcellularLocation>
        <location evidence="1">Nucleus</location>
    </subcellularLocation>
</comment>
<dbReference type="PRINTS" id="PR00623">
    <property type="entry name" value="HISTONEH4"/>
</dbReference>
<dbReference type="Proteomes" id="UP000077069">
    <property type="component" value="Unassembled WGS sequence"/>
</dbReference>
<evidence type="ECO:0000256" key="6">
    <source>
        <dbReference type="ARBA" id="ARBA00023242"/>
    </source>
</evidence>
<evidence type="ECO:0000313" key="11">
    <source>
        <dbReference type="Proteomes" id="UP000077069"/>
    </source>
</evidence>
<evidence type="ECO:0000256" key="9">
    <source>
        <dbReference type="SAM" id="MobiDB-lite"/>
    </source>
</evidence>
<dbReference type="SMART" id="SM00417">
    <property type="entry name" value="H4"/>
    <property type="match status" value="1"/>
</dbReference>
<dbReference type="RefSeq" id="XP_018040292.1">
    <property type="nucleotide sequence ID" value="XM_018179978.1"/>
</dbReference>
<comment type="similarity">
    <text evidence="3 8">Belongs to the histone H4 family.</text>
</comment>